<proteinExistence type="predicted"/>
<dbReference type="STRING" id="739.GCA_001059425_00611"/>
<organism evidence="1 2">
    <name type="scientific">Aggregatibacter segnis ATCC 33393</name>
    <dbReference type="NCBI Taxonomy" id="888057"/>
    <lineage>
        <taxon>Bacteria</taxon>
        <taxon>Pseudomonadati</taxon>
        <taxon>Pseudomonadota</taxon>
        <taxon>Gammaproteobacteria</taxon>
        <taxon>Pasteurellales</taxon>
        <taxon>Pasteurellaceae</taxon>
        <taxon>Aggregatibacter</taxon>
    </lineage>
</organism>
<dbReference type="InterPro" id="IPR027396">
    <property type="entry name" value="DsrEFH-like"/>
</dbReference>
<evidence type="ECO:0000313" key="2">
    <source>
        <dbReference type="Proteomes" id="UP000032871"/>
    </source>
</evidence>
<dbReference type="HOGENOM" id="CLU_151801_2_0_6"/>
<reference evidence="1 2" key="1">
    <citation type="submission" date="2010-12" db="EMBL/GenBank/DDBJ databases">
        <authorList>
            <person name="Muzny D."/>
            <person name="Qin X."/>
            <person name="Deng J."/>
            <person name="Jiang H."/>
            <person name="Liu Y."/>
            <person name="Qu J."/>
            <person name="Song X.-Z."/>
            <person name="Zhang L."/>
            <person name="Thornton R."/>
            <person name="Coyle M."/>
            <person name="Francisco L."/>
            <person name="Jackson L."/>
            <person name="Javaid M."/>
            <person name="Korchina V."/>
            <person name="Kovar C."/>
            <person name="Mata R."/>
            <person name="Mathew T."/>
            <person name="Ngo R."/>
            <person name="Nguyen L."/>
            <person name="Nguyen N."/>
            <person name="Okwuonu G."/>
            <person name="Ongeri F."/>
            <person name="Pham C."/>
            <person name="Simmons D."/>
            <person name="Wilczek-Boney K."/>
            <person name="Hale W."/>
            <person name="Jakkamsetti A."/>
            <person name="Pham P."/>
            <person name="Ruth R."/>
            <person name="San Lucas F."/>
            <person name="Warren J."/>
            <person name="Zhang J."/>
            <person name="Zhao Z."/>
            <person name="Zhou C."/>
            <person name="Zhu D."/>
            <person name="Lee S."/>
            <person name="Bess C."/>
            <person name="Blankenburg K."/>
            <person name="Forbes L."/>
            <person name="Fu Q."/>
            <person name="Gubbala S."/>
            <person name="Hirani K."/>
            <person name="Jayaseelan J.C."/>
            <person name="Lara F."/>
            <person name="Munidasa M."/>
            <person name="Palculict T."/>
            <person name="Patil S."/>
            <person name="Pu L.-L."/>
            <person name="Saada N."/>
            <person name="Tang L."/>
            <person name="Weissenberger G."/>
            <person name="Zhu Y."/>
            <person name="Hemphill L."/>
            <person name="Shang Y."/>
            <person name="Youmans B."/>
            <person name="Ayvaz T."/>
            <person name="Ross M."/>
            <person name="Santibanez J."/>
            <person name="Aqrawi P."/>
            <person name="Gross S."/>
            <person name="Joshi V."/>
            <person name="Fowler G."/>
            <person name="Nazareth L."/>
            <person name="Reid J."/>
            <person name="Worley K."/>
            <person name="Petrosino J."/>
            <person name="Highlander S."/>
            <person name="Gibbs R."/>
        </authorList>
    </citation>
    <scope>NUCLEOTIDE SEQUENCE [LARGE SCALE GENOMIC DNA]</scope>
    <source>
        <strain evidence="1 2">ATCC 33393</strain>
    </source>
</reference>
<evidence type="ECO:0000313" key="1">
    <source>
        <dbReference type="EMBL" id="EFU67677.1"/>
    </source>
</evidence>
<sequence length="120" mass="13232">MMMQKLLFILNESPYGTEKSFNALRLAVNLQEEHGKEVEIKVFCFGDSVLSGIAGQHPNEGSNVQQVMEILIAQGAEVKLCTSCTKARGLSEIKLIDGVTRGTLDDVSKWTLWADKVVSF</sequence>
<dbReference type="EMBL" id="AEPS01000005">
    <property type="protein sequence ID" value="EFU67677.1"/>
    <property type="molecule type" value="Genomic_DNA"/>
</dbReference>
<comment type="caution">
    <text evidence="1">The sequence shown here is derived from an EMBL/GenBank/DDBJ whole genome shotgun (WGS) entry which is preliminary data.</text>
</comment>
<dbReference type="SUPFAM" id="SSF75169">
    <property type="entry name" value="DsrEFH-like"/>
    <property type="match status" value="1"/>
</dbReference>
<dbReference type="PANTHER" id="PTHR34874">
    <property type="entry name" value="PROTEIN YCHN"/>
    <property type="match status" value="1"/>
</dbReference>
<accession>E6KXW4</accession>
<name>E6KXW4_9PAST</name>
<dbReference type="InterPro" id="IPR003787">
    <property type="entry name" value="Sulphur_relay_DsrE/F-like"/>
</dbReference>
<protein>
    <submittedName>
        <fullName evidence="1">YchN like protein</fullName>
    </submittedName>
</protein>
<dbReference type="Gene3D" id="3.40.1260.10">
    <property type="entry name" value="DsrEFH-like"/>
    <property type="match status" value="1"/>
</dbReference>
<dbReference type="AlphaFoldDB" id="E6KXW4"/>
<dbReference type="Pfam" id="PF02635">
    <property type="entry name" value="DsrE"/>
    <property type="match status" value="1"/>
</dbReference>
<dbReference type="Proteomes" id="UP000032871">
    <property type="component" value="Unassembled WGS sequence"/>
</dbReference>
<dbReference type="GO" id="GO:0005829">
    <property type="term" value="C:cytosol"/>
    <property type="evidence" value="ECO:0007669"/>
    <property type="project" value="TreeGrafter"/>
</dbReference>
<dbReference type="PANTHER" id="PTHR34874:SF1">
    <property type="entry name" value="PROTEIN YCHN"/>
    <property type="match status" value="1"/>
</dbReference>
<keyword evidence="2" id="KW-1185">Reference proteome</keyword>
<gene>
    <name evidence="1" type="ORF">HMPREF9064_0996</name>
</gene>